<evidence type="ECO:0000256" key="1">
    <source>
        <dbReference type="PROSITE-ProRule" id="PRU00708"/>
    </source>
</evidence>
<dbReference type="RefSeq" id="XP_017993847.1">
    <property type="nucleotide sequence ID" value="XM_018137996.1"/>
</dbReference>
<proteinExistence type="predicted"/>
<dbReference type="Proteomes" id="UP000037751">
    <property type="component" value="Unassembled WGS sequence"/>
</dbReference>
<gene>
    <name evidence="3" type="ORF">Malapachy_3528</name>
</gene>
<evidence type="ECO:0000313" key="4">
    <source>
        <dbReference type="Proteomes" id="UP000037751"/>
    </source>
</evidence>
<accession>A0A0M9VR36</accession>
<reference evidence="3 4" key="1">
    <citation type="submission" date="2015-07" db="EMBL/GenBank/DDBJ databases">
        <title>Draft Genome Sequence of Malassezia furfur CBS1878 and Malassezia pachydermatis CBS1879.</title>
        <authorList>
            <person name="Triana S."/>
            <person name="Ohm R."/>
            <person name="Gonzalez A."/>
            <person name="DeCock H."/>
            <person name="Restrepo S."/>
            <person name="Celis A."/>
        </authorList>
    </citation>
    <scope>NUCLEOTIDE SEQUENCE [LARGE SCALE GENOMIC DNA]</scope>
    <source>
        <strain evidence="3 4">CBS 1879</strain>
    </source>
</reference>
<dbReference type="STRING" id="77020.A0A0M9VR36"/>
<dbReference type="PROSITE" id="PS51375">
    <property type="entry name" value="PPR"/>
    <property type="match status" value="1"/>
</dbReference>
<feature type="repeat" description="PPR" evidence="1">
    <location>
        <begin position="143"/>
        <end position="177"/>
    </location>
</feature>
<sequence>MLRGRSQGWASAVPETVLRCWYSTGPVRRRAPAPTTTTRKAKHEPPQSVINFRNMQRRRGDTFRTDIRVERKAKQPPWESLRQHMFATSHKIASIASATDKDALSVYKEAEALLHERMLDWRALSRRIRAREKSPTPISPQYGVPSWNHVMRLAIRAASPTGAWHLYCEMKRQGMRPTPRTYAGFFHAMVSMVRDKKLETLRTPLWTDRLDKMYQAMEQLHTTIARASLEKHGAPSHQDQDMHPSSLATAYKAYITLLCTLGRYRTALEVFHAVCPDVYPGMAPLTEEERLPRRWFATVDMYTAMVRDLALCRMPVEERQELVRQVWRQWQDEVMQVSRRTGAALLDTTAIKTLVWALGMGRPHGDVQDVCAMLGRYMGVRFPSVPGMTEYVATDIAPLHFDEALLMDVLAFFDRREAYGCVIDVYAHAMTEASRYVDPRAVPEAQTLNDKAHAQLQRPRR</sequence>
<feature type="region of interest" description="Disordered" evidence="2">
    <location>
        <begin position="28"/>
        <end position="47"/>
    </location>
</feature>
<dbReference type="Gene3D" id="1.25.40.10">
    <property type="entry name" value="Tetratricopeptide repeat domain"/>
    <property type="match status" value="1"/>
</dbReference>
<evidence type="ECO:0008006" key="5">
    <source>
        <dbReference type="Google" id="ProtNLM"/>
    </source>
</evidence>
<evidence type="ECO:0000256" key="2">
    <source>
        <dbReference type="SAM" id="MobiDB-lite"/>
    </source>
</evidence>
<evidence type="ECO:0000313" key="3">
    <source>
        <dbReference type="EMBL" id="KOS16215.1"/>
    </source>
</evidence>
<dbReference type="InterPro" id="IPR002885">
    <property type="entry name" value="PPR_rpt"/>
</dbReference>
<dbReference type="OrthoDB" id="3342562at2759"/>
<name>A0A0M9VR36_9BASI</name>
<dbReference type="AlphaFoldDB" id="A0A0M9VR36"/>
<dbReference type="NCBIfam" id="TIGR00756">
    <property type="entry name" value="PPR"/>
    <property type="match status" value="1"/>
</dbReference>
<dbReference type="GeneID" id="28729872"/>
<comment type="caution">
    <text evidence="3">The sequence shown here is derived from an EMBL/GenBank/DDBJ whole genome shotgun (WGS) entry which is preliminary data.</text>
</comment>
<dbReference type="VEuPathDB" id="FungiDB:Malapachy_3528"/>
<dbReference type="InterPro" id="IPR011990">
    <property type="entry name" value="TPR-like_helical_dom_sf"/>
</dbReference>
<protein>
    <recommendedName>
        <fullName evidence="5">Pentatricopeptide repeat-containing protein</fullName>
    </recommendedName>
</protein>
<dbReference type="EMBL" id="LGAV01000001">
    <property type="protein sequence ID" value="KOS16215.1"/>
    <property type="molecule type" value="Genomic_DNA"/>
</dbReference>
<keyword evidence="4" id="KW-1185">Reference proteome</keyword>
<organism evidence="3 4">
    <name type="scientific">Malassezia pachydermatis</name>
    <dbReference type="NCBI Taxonomy" id="77020"/>
    <lineage>
        <taxon>Eukaryota</taxon>
        <taxon>Fungi</taxon>
        <taxon>Dikarya</taxon>
        <taxon>Basidiomycota</taxon>
        <taxon>Ustilaginomycotina</taxon>
        <taxon>Malasseziomycetes</taxon>
        <taxon>Malasseziales</taxon>
        <taxon>Malasseziaceae</taxon>
        <taxon>Malassezia</taxon>
    </lineage>
</organism>